<feature type="region of interest" description="Disordered" evidence="2">
    <location>
        <begin position="55"/>
        <end position="80"/>
    </location>
</feature>
<evidence type="ECO:0000313" key="3">
    <source>
        <dbReference type="EMBL" id="CUU59499.1"/>
    </source>
</evidence>
<gene>
    <name evidence="3" type="ORF">Ga0074812_12871</name>
</gene>
<dbReference type="InterPro" id="IPR042001">
    <property type="entry name" value="Sortase_F"/>
</dbReference>
<dbReference type="InterPro" id="IPR023365">
    <property type="entry name" value="Sortase_dom-sf"/>
</dbReference>
<organism evidence="3 4">
    <name type="scientific">Parafrankia irregularis</name>
    <dbReference type="NCBI Taxonomy" id="795642"/>
    <lineage>
        <taxon>Bacteria</taxon>
        <taxon>Bacillati</taxon>
        <taxon>Actinomycetota</taxon>
        <taxon>Actinomycetes</taxon>
        <taxon>Frankiales</taxon>
        <taxon>Frankiaceae</taxon>
        <taxon>Parafrankia</taxon>
    </lineage>
</organism>
<feature type="compositionally biased region" description="Low complexity" evidence="2">
    <location>
        <begin position="301"/>
        <end position="327"/>
    </location>
</feature>
<feature type="region of interest" description="Disordered" evidence="2">
    <location>
        <begin position="240"/>
        <end position="327"/>
    </location>
</feature>
<dbReference type="SUPFAM" id="SSF63817">
    <property type="entry name" value="Sortase"/>
    <property type="match status" value="1"/>
</dbReference>
<feature type="compositionally biased region" description="Pro residues" evidence="2">
    <location>
        <begin position="288"/>
        <end position="300"/>
    </location>
</feature>
<dbReference type="AlphaFoldDB" id="A0A0S4QUU1"/>
<keyword evidence="4" id="KW-1185">Reference proteome</keyword>
<dbReference type="InterPro" id="IPR005754">
    <property type="entry name" value="Sortase"/>
</dbReference>
<feature type="compositionally biased region" description="Low complexity" evidence="2">
    <location>
        <begin position="271"/>
        <end position="287"/>
    </location>
</feature>
<name>A0A0S4QUU1_9ACTN</name>
<evidence type="ECO:0000256" key="1">
    <source>
        <dbReference type="ARBA" id="ARBA00022801"/>
    </source>
</evidence>
<dbReference type="GO" id="GO:0016787">
    <property type="term" value="F:hydrolase activity"/>
    <property type="evidence" value="ECO:0007669"/>
    <property type="project" value="UniProtKB-KW"/>
</dbReference>
<evidence type="ECO:0000256" key="2">
    <source>
        <dbReference type="SAM" id="MobiDB-lite"/>
    </source>
</evidence>
<dbReference type="CDD" id="cd05829">
    <property type="entry name" value="Sortase_F"/>
    <property type="match status" value="1"/>
</dbReference>
<accession>A0A0S4QUU1</accession>
<keyword evidence="1" id="KW-0378">Hydrolase</keyword>
<feature type="compositionally biased region" description="Low complexity" evidence="2">
    <location>
        <begin position="240"/>
        <end position="263"/>
    </location>
</feature>
<sequence length="327" mass="32236">MGRAESGRLPTRMTFSRLLLVAGAVLIVGSGFRLADVGSDAPSDTERVAESGLGADVGRAGAAGTPGPSGAPGASATPLPTLPPVVVTDPTRVRIPVIGVDAPIIRLGLNGDGSLDVPKKWGEVGWYDKGPAPGAMGPSVLVGHYDSTSGPAVFYRLRALRPGDQIEVSSPAGLKTTFTVDRTEDVTKKTFPTDRAYGPVNRPELRLITCTGAFDEKTKHYLSNLIVYAHANSIPAAPSTAVGPAAPGAAGGTAVAPAAAGSPAPAPAGPAPAGSMAPAPAGSAAPAPAGPAPAVLPGPTVPAGGPAAQSSLPVVPSRPVSAVPGAH</sequence>
<dbReference type="Proteomes" id="UP000198802">
    <property type="component" value="Unassembled WGS sequence"/>
</dbReference>
<feature type="compositionally biased region" description="Low complexity" evidence="2">
    <location>
        <begin position="57"/>
        <end position="80"/>
    </location>
</feature>
<dbReference type="EMBL" id="FAOZ01000028">
    <property type="protein sequence ID" value="CUU59499.1"/>
    <property type="molecule type" value="Genomic_DNA"/>
</dbReference>
<reference evidence="4" key="1">
    <citation type="submission" date="2015-11" db="EMBL/GenBank/DDBJ databases">
        <authorList>
            <person name="Varghese N."/>
        </authorList>
    </citation>
    <scope>NUCLEOTIDE SEQUENCE [LARGE SCALE GENOMIC DNA]</scope>
    <source>
        <strain evidence="4">DSM 45899</strain>
    </source>
</reference>
<dbReference type="Gene3D" id="2.40.260.10">
    <property type="entry name" value="Sortase"/>
    <property type="match status" value="1"/>
</dbReference>
<dbReference type="Pfam" id="PF04203">
    <property type="entry name" value="Sortase"/>
    <property type="match status" value="1"/>
</dbReference>
<protein>
    <submittedName>
        <fullName evidence="3">Sortase family protein</fullName>
    </submittedName>
</protein>
<evidence type="ECO:0000313" key="4">
    <source>
        <dbReference type="Proteomes" id="UP000198802"/>
    </source>
</evidence>
<proteinExistence type="predicted"/>
<dbReference type="NCBIfam" id="NF033748">
    <property type="entry name" value="class_F_sortase"/>
    <property type="match status" value="1"/>
</dbReference>